<dbReference type="InterPro" id="IPR002155">
    <property type="entry name" value="Thiolase"/>
</dbReference>
<feature type="active site" description="Acyl-thioester intermediate" evidence="4">
    <location>
        <position position="91"/>
    </location>
</feature>
<evidence type="ECO:0000256" key="2">
    <source>
        <dbReference type="ARBA" id="ARBA00022679"/>
    </source>
</evidence>
<comment type="caution">
    <text evidence="8">The sequence shown here is derived from an EMBL/GenBank/DDBJ whole genome shotgun (WGS) entry which is preliminary data.</text>
</comment>
<evidence type="ECO:0000259" key="7">
    <source>
        <dbReference type="Pfam" id="PF02803"/>
    </source>
</evidence>
<accession>A0A3M0MAQ3</accession>
<dbReference type="GO" id="GO:0003985">
    <property type="term" value="F:acetyl-CoA C-acetyltransferase activity"/>
    <property type="evidence" value="ECO:0007669"/>
    <property type="project" value="UniProtKB-EC"/>
</dbReference>
<dbReference type="InterPro" id="IPR016039">
    <property type="entry name" value="Thiolase-like"/>
</dbReference>
<dbReference type="PANTHER" id="PTHR43365">
    <property type="entry name" value="BLR7806 PROTEIN"/>
    <property type="match status" value="1"/>
</dbReference>
<dbReference type="PROSITE" id="PS00099">
    <property type="entry name" value="THIOLASE_3"/>
    <property type="match status" value="1"/>
</dbReference>
<dbReference type="EC" id="2.3.1.9" evidence="8"/>
<dbReference type="InterPro" id="IPR020613">
    <property type="entry name" value="Thiolase_CS"/>
</dbReference>
<evidence type="ECO:0000313" key="8">
    <source>
        <dbReference type="EMBL" id="RMC34886.1"/>
    </source>
</evidence>
<evidence type="ECO:0000313" key="9">
    <source>
        <dbReference type="Proteomes" id="UP000273516"/>
    </source>
</evidence>
<dbReference type="InterPro" id="IPR020610">
    <property type="entry name" value="Thiolase_AS"/>
</dbReference>
<gene>
    <name evidence="8" type="ORF">C9E81_12400</name>
</gene>
<proteinExistence type="inferred from homology"/>
<dbReference type="OrthoDB" id="9764638at2"/>
<evidence type="ECO:0000256" key="4">
    <source>
        <dbReference type="PIRSR" id="PIRSR000429-1"/>
    </source>
</evidence>
<evidence type="ECO:0000256" key="3">
    <source>
        <dbReference type="ARBA" id="ARBA00023315"/>
    </source>
</evidence>
<organism evidence="8 9">
    <name type="scientific">Paracoccus alkanivorans</name>
    <dbReference type="NCBI Taxonomy" id="2116655"/>
    <lineage>
        <taxon>Bacteria</taxon>
        <taxon>Pseudomonadati</taxon>
        <taxon>Pseudomonadota</taxon>
        <taxon>Alphaproteobacteria</taxon>
        <taxon>Rhodobacterales</taxon>
        <taxon>Paracoccaceae</taxon>
        <taxon>Paracoccus</taxon>
    </lineage>
</organism>
<dbReference type="Pfam" id="PF02803">
    <property type="entry name" value="Thiolase_C"/>
    <property type="match status" value="1"/>
</dbReference>
<dbReference type="NCBIfam" id="TIGR01930">
    <property type="entry name" value="AcCoA-C-Actrans"/>
    <property type="match status" value="1"/>
</dbReference>
<evidence type="ECO:0000256" key="1">
    <source>
        <dbReference type="ARBA" id="ARBA00010982"/>
    </source>
</evidence>
<dbReference type="RefSeq" id="WP_122112663.1">
    <property type="nucleotide sequence ID" value="NZ_QOKZ01000004.1"/>
</dbReference>
<feature type="domain" description="Thiolase N-terminal" evidence="6">
    <location>
        <begin position="5"/>
        <end position="228"/>
    </location>
</feature>
<dbReference type="Pfam" id="PF00108">
    <property type="entry name" value="Thiolase_N"/>
    <property type="match status" value="1"/>
</dbReference>
<dbReference type="Gene3D" id="3.40.47.10">
    <property type="match status" value="2"/>
</dbReference>
<reference evidence="8 9" key="1">
    <citation type="submission" date="2018-07" db="EMBL/GenBank/DDBJ databases">
        <authorList>
            <person name="Zhang Y."/>
            <person name="Wang L."/>
            <person name="Ma S."/>
        </authorList>
    </citation>
    <scope>NUCLEOTIDE SEQUENCE [LARGE SCALE GENOMIC DNA]</scope>
    <source>
        <strain evidence="8 9">4-2</strain>
    </source>
</reference>
<dbReference type="PROSITE" id="PS00098">
    <property type="entry name" value="THIOLASE_1"/>
    <property type="match status" value="1"/>
</dbReference>
<sequence length="403" mass="42624">MSEAYIYDAARTPRGKGRPDGSLHEVTSLALSARLLNAVKERNGLEGHAVEDVIWGNVTQVKEQGGCLARSAVLASDLDESIPGLAINRFCASGMEAVNLAANQIRGGAGQGYIAGGVEMMGRVAMGSDGAAIAVDPSLALKSYFVPQGISADIIATEYGFTREEADALAVESQRRAARAWEENRFAKSIVPVTDQNGLTILERDEYMRPGTTTDDLAKLKPSFREMGESMPGFDKVAMLKYPHLSHIEHIHHAGNSSGIVDGAAAVLLGSKEFGEAHGLKPRARIRATAKIGTDPTIMLTGPVPVTEKILKDSGMSISDIDLFEVNEAFAAVVLRFCQAFQVDPGKVNVNGGSIAMGHPLGATGAIIIGTLLDELERQDKQVGLATLCIASGMGAATIIERL</sequence>
<dbReference type="Proteomes" id="UP000273516">
    <property type="component" value="Unassembled WGS sequence"/>
</dbReference>
<feature type="domain" description="Thiolase C-terminal" evidence="7">
    <location>
        <begin position="280"/>
        <end position="402"/>
    </location>
</feature>
<dbReference type="NCBIfam" id="NF006090">
    <property type="entry name" value="PRK08242.1"/>
    <property type="match status" value="1"/>
</dbReference>
<feature type="active site" description="Proton acceptor" evidence="4">
    <location>
        <position position="389"/>
    </location>
</feature>
<dbReference type="EMBL" id="QOKZ01000004">
    <property type="protein sequence ID" value="RMC34886.1"/>
    <property type="molecule type" value="Genomic_DNA"/>
</dbReference>
<dbReference type="SUPFAM" id="SSF53901">
    <property type="entry name" value="Thiolase-like"/>
    <property type="match status" value="2"/>
</dbReference>
<dbReference type="CDD" id="cd00751">
    <property type="entry name" value="thiolase"/>
    <property type="match status" value="1"/>
</dbReference>
<dbReference type="InterPro" id="IPR020615">
    <property type="entry name" value="Thiolase_acyl_enz_int_AS"/>
</dbReference>
<evidence type="ECO:0000256" key="5">
    <source>
        <dbReference type="RuleBase" id="RU003557"/>
    </source>
</evidence>
<protein>
    <submittedName>
        <fullName evidence="8">Acetyl-CoA C-acetyltransferase</fullName>
        <ecNumber evidence="8">2.3.1.9</ecNumber>
    </submittedName>
</protein>
<dbReference type="PROSITE" id="PS00737">
    <property type="entry name" value="THIOLASE_2"/>
    <property type="match status" value="1"/>
</dbReference>
<name>A0A3M0MAQ3_9RHOB</name>
<feature type="active site" description="Proton acceptor" evidence="4">
    <location>
        <position position="359"/>
    </location>
</feature>
<dbReference type="PIRSF" id="PIRSF000429">
    <property type="entry name" value="Ac-CoA_Ac_transf"/>
    <property type="match status" value="1"/>
</dbReference>
<comment type="similarity">
    <text evidence="1 5">Belongs to the thiolase-like superfamily. Thiolase family.</text>
</comment>
<evidence type="ECO:0000259" key="6">
    <source>
        <dbReference type="Pfam" id="PF00108"/>
    </source>
</evidence>
<dbReference type="InterPro" id="IPR020616">
    <property type="entry name" value="Thiolase_N"/>
</dbReference>
<dbReference type="InterPro" id="IPR020617">
    <property type="entry name" value="Thiolase_C"/>
</dbReference>
<keyword evidence="3 5" id="KW-0012">Acyltransferase</keyword>
<dbReference type="AlphaFoldDB" id="A0A3M0MAQ3"/>
<keyword evidence="2 5" id="KW-0808">Transferase</keyword>
<keyword evidence="9" id="KW-1185">Reference proteome</keyword>
<dbReference type="PANTHER" id="PTHR43365:SF1">
    <property type="entry name" value="ACETYL-COA C-ACYLTRANSFERASE"/>
    <property type="match status" value="1"/>
</dbReference>